<evidence type="ECO:0000313" key="13">
    <source>
        <dbReference type="EMBL" id="KAK7495146.1"/>
    </source>
</evidence>
<feature type="domain" description="C2H2-type" evidence="12">
    <location>
        <begin position="1412"/>
        <end position="1440"/>
    </location>
</feature>
<keyword evidence="6" id="KW-0805">Transcription regulation</keyword>
<dbReference type="PANTHER" id="PTHR24384">
    <property type="entry name" value="FINGER PUTATIVE TRANSCRIPTION FACTOR FAMILY-RELATED"/>
    <property type="match status" value="1"/>
</dbReference>
<dbReference type="FunFam" id="3.30.160.60:FF:000446">
    <property type="entry name" value="Zinc finger protein"/>
    <property type="match status" value="2"/>
</dbReference>
<reference evidence="13 14" key="1">
    <citation type="journal article" date="2023" name="Sci. Data">
        <title>Genome assembly of the Korean intertidal mud-creeper Batillaria attramentaria.</title>
        <authorList>
            <person name="Patra A.K."/>
            <person name="Ho P.T."/>
            <person name="Jun S."/>
            <person name="Lee S.J."/>
            <person name="Kim Y."/>
            <person name="Won Y.J."/>
        </authorList>
    </citation>
    <scope>NUCLEOTIDE SEQUENCE [LARGE SCALE GENOMIC DNA]</scope>
    <source>
        <strain evidence="13">Wonlab-2016</strain>
    </source>
</reference>
<dbReference type="GO" id="GO:0003677">
    <property type="term" value="F:DNA binding"/>
    <property type="evidence" value="ECO:0007669"/>
    <property type="project" value="UniProtKB-KW"/>
</dbReference>
<feature type="domain" description="C2H2-type" evidence="12">
    <location>
        <begin position="805"/>
        <end position="832"/>
    </location>
</feature>
<feature type="domain" description="C2H2-type" evidence="12">
    <location>
        <begin position="630"/>
        <end position="657"/>
    </location>
</feature>
<dbReference type="PROSITE" id="PS50157">
    <property type="entry name" value="ZINC_FINGER_C2H2_2"/>
    <property type="match status" value="24"/>
</dbReference>
<feature type="domain" description="C2H2-type" evidence="12">
    <location>
        <begin position="1469"/>
        <end position="1497"/>
    </location>
</feature>
<feature type="domain" description="C2H2-type" evidence="12">
    <location>
        <begin position="1843"/>
        <end position="1865"/>
    </location>
</feature>
<evidence type="ECO:0000256" key="6">
    <source>
        <dbReference type="ARBA" id="ARBA00023015"/>
    </source>
</evidence>
<evidence type="ECO:0000256" key="9">
    <source>
        <dbReference type="ARBA" id="ARBA00023242"/>
    </source>
</evidence>
<feature type="domain" description="C2H2-type" evidence="12">
    <location>
        <begin position="402"/>
        <end position="430"/>
    </location>
</feature>
<dbReference type="Proteomes" id="UP001519460">
    <property type="component" value="Unassembled WGS sequence"/>
</dbReference>
<feature type="non-terminal residue" evidence="13">
    <location>
        <position position="2103"/>
    </location>
</feature>
<keyword evidence="3" id="KW-0677">Repeat</keyword>
<feature type="signal peptide" evidence="11">
    <location>
        <begin position="1"/>
        <end position="22"/>
    </location>
</feature>
<feature type="domain" description="C2H2-type" evidence="12">
    <location>
        <begin position="1103"/>
        <end position="1130"/>
    </location>
</feature>
<feature type="domain" description="C2H2-type" evidence="12">
    <location>
        <begin position="773"/>
        <end position="796"/>
    </location>
</feature>
<protein>
    <recommendedName>
        <fullName evidence="12">C2H2-type domain-containing protein</fullName>
    </recommendedName>
</protein>
<dbReference type="PANTHER" id="PTHR24384:SF189">
    <property type="entry name" value="C2H2-TYPE DOMAIN-CONTAINING PROTEIN-RELATED"/>
    <property type="match status" value="1"/>
</dbReference>
<evidence type="ECO:0000256" key="2">
    <source>
        <dbReference type="ARBA" id="ARBA00022723"/>
    </source>
</evidence>
<feature type="domain" description="C2H2-type" evidence="12">
    <location>
        <begin position="1521"/>
        <end position="1549"/>
    </location>
</feature>
<feature type="domain" description="C2H2-type" evidence="12">
    <location>
        <begin position="1639"/>
        <end position="1661"/>
    </location>
</feature>
<sequence>MKLIFALVSSLVCGALPSLASSFMPSVFTVNHTASPSTETEEATQDVVYVCTLCGQPFPFASSLPWHMRFKHQTQATQESSVELPLEGVVVRCTQNFYPGMYYKCLKCGEYFTTREYVNAHLRITREKSVSCKTHSPDGMKMKSWMYGLSQDPTHEEEKAILCPECGLTFSDKFYLARHKRSMHSNKRHVCEVCSYATAHRRNLHRHQWAMHSRPSPCPRPFICEQCGKSFMDKVALCNHKRIHKPKSHLCHLCPQAFVTRFSLPYARCSSLLAHKKQQHGASSEKAEGEQQSLGEVVVRCRNEFGVSYFVCLKCNGYLPSRERMAAHIRIDSKGITCQKVCPSGSRLPWRQQVLLLNDNLSERKDFLCDSCGTTCKDKSTFLRHMATHYPDVPASLAVKRFKCELCSYSTNYRGYIQRHVLARHTPEPRPRPFVCDQCGKSYLDRSMLSQHRQQIHVRDKTFHCHFCPKFFYQKRLLTQHLRTHSGGHYEVQLGDAVARCSCEINGENPVHYYACLKCDLEHHTARKIIEQICISKEGEISCKAQHPSGPTLTVQNVDVTLEEHFGILAEWHCSQCDVRLIGLRRMEEHRKQHTPAYCCDVCGEGFLSRYRLNGHYARKHQTGPRALRWICDRCGLPLASKVGLKDHEKTHTENADNRSQLGENFNFTSEHVINPQQEIDEENPVHYYACLKCDLEHHTARKLIEHICVSNEGEISCQKQHPSGPTLTVQNVNVALKQQLGILPKWHCSQCDVRLIGLRQMEEHRKQHASTYACDVCGEDFLSLYKLNVHSASKHKTGPLARHWICDRCGQALSSQQGLRDHVQTHTEDAITKFNLEMQLDIAQDINGENKMHYYKCLKCDLEYYSAKRVVEHICIGKEGEISCKTQQPAGTILTARHKDLALEEHFGIFTQWHCTCCDVQLTGFKQMSMHKKQHTPTYCCDEADGTNIPSCSKCLKCDCTFLFSRKLVQHVRIGSNGELSCEAHHPRGPRLTPLHKRLENLWEELCTCAQSADNLMRNKMHFSAISFILGKPPTCLKDIKGENHVRYFKCLKCDEAYYSAKRLVEHVSIGGDGEISCHNRHAGGPKLQTLHHQKEPRERSWVCDHCGAAFFDRKILQDHKTVHSTVRAFACHLCPKRFRTGKTVGEPVTRTLYACVECRHPFLTTMSLQRHMQNSHSKPISTIPVSGDGEVSCDKKHPDGRRLSLRNVGAIVEEVFGIPAKSYCRKCNLYLSGTSLISRHYSQLHTRRFFCDICGVSIATSKGLKHHFVTKASRKSQGRGQIQEPVDGCLFVCLQCNKPTLSEKSVSYHLANAHKVLVEASMEAQWCEVLLGDVIVKCSLESADMNRFCAFRCRQCDTEFCDVKYALSHCRINTEHKLTCKTVCSDGQRLSQHYINMLRLHAFKSWEQNLLCDLCGTVLTSQLELKEHQKRQHTSFKCDLCSFVAPKFKAMTDHVSAQHAVESAQRWVCDQCGQSYRQKHLLVLHERSVHAKEKAFACSNDTTANNSTETEEPVTVTLYLCPVCYKPHSRGESLPAHMRRYHEYDQNESVQVVAKEASLADVLKKCNVDSESGRLSYYQCLKCQTEARTVKKALLHICISKDDGTVSCRKVCRNGLAMTVHYMEDLLSLRFGILRSYLCEECGVACNTKSEHEQHERVHRRLYCETCGFSTPDRGTLKKHYFRKHKKGPKERPFVCDVCGKAFCFKKDLQSHKTEEPVTVTLYLCPVCYKPHSRGESLPAHMRRYHEYDEYQSVKVVAKEVSLADVLSKCNEYSKAGGLRYYKCLKCQTEGYTVKKALLHIRVSKDDGSITCKKLCPDGLTMTEHYMEDVLNLRFGIVRNYLCEECGAACRTKKEYDQHERVHRRLYCETCGFSTPDRGTLKRHCVTHKKGPKERPFVCDLCGKAFCAKQQLKNHSDSFHSTVQLQCHICLKYYRGKKLLHAEEPVTVTLYLCPVCYKPHSRGESLPALMRRDHEHDEYQSVIVVAKEASLADVLKKCYVDSESGRPSYYYKCLKLMSEARTVNRVLLHICISKDDGSITCKKLCPDGLTMTAHYMEDVLSLRFGIVRNYLCDECGVECKTKSEHKQHEQIHRRLCCETLS</sequence>
<dbReference type="InterPro" id="IPR013087">
    <property type="entry name" value="Znf_C2H2_type"/>
</dbReference>
<dbReference type="InterPro" id="IPR050752">
    <property type="entry name" value="C2H2-ZF_domain"/>
</dbReference>
<dbReference type="SMART" id="SM00355">
    <property type="entry name" value="ZnF_C2H2"/>
    <property type="match status" value="37"/>
</dbReference>
<feature type="domain" description="C2H2-type" evidence="12">
    <location>
        <begin position="1899"/>
        <end position="1923"/>
    </location>
</feature>
<feature type="domain" description="C2H2-type" evidence="12">
    <location>
        <begin position="1696"/>
        <end position="1715"/>
    </location>
</feature>
<evidence type="ECO:0000259" key="12">
    <source>
        <dbReference type="PROSITE" id="PS50157"/>
    </source>
</evidence>
<keyword evidence="9" id="KW-0539">Nucleus</keyword>
<name>A0ABD0L6I4_9CAEN</name>
<evidence type="ECO:0000256" key="8">
    <source>
        <dbReference type="ARBA" id="ARBA00023163"/>
    </source>
</evidence>
<keyword evidence="11" id="KW-0732">Signal</keyword>
<dbReference type="PROSITE" id="PS00028">
    <property type="entry name" value="ZINC_FINGER_C2H2_1"/>
    <property type="match status" value="19"/>
</dbReference>
<gene>
    <name evidence="13" type="ORF">BaRGS_00013556</name>
</gene>
<organism evidence="13 14">
    <name type="scientific">Batillaria attramentaria</name>
    <dbReference type="NCBI Taxonomy" id="370345"/>
    <lineage>
        <taxon>Eukaryota</taxon>
        <taxon>Metazoa</taxon>
        <taxon>Spiralia</taxon>
        <taxon>Lophotrochozoa</taxon>
        <taxon>Mollusca</taxon>
        <taxon>Gastropoda</taxon>
        <taxon>Caenogastropoda</taxon>
        <taxon>Sorbeoconcha</taxon>
        <taxon>Cerithioidea</taxon>
        <taxon>Batillariidae</taxon>
        <taxon>Batillaria</taxon>
    </lineage>
</organism>
<dbReference type="InterPro" id="IPR036236">
    <property type="entry name" value="Znf_C2H2_sf"/>
</dbReference>
<evidence type="ECO:0000256" key="4">
    <source>
        <dbReference type="ARBA" id="ARBA00022771"/>
    </source>
</evidence>
<comment type="caution">
    <text evidence="13">The sequence shown here is derived from an EMBL/GenBank/DDBJ whole genome shotgun (WGS) entry which is preliminary data.</text>
</comment>
<evidence type="ECO:0000256" key="10">
    <source>
        <dbReference type="PROSITE-ProRule" id="PRU00042"/>
    </source>
</evidence>
<dbReference type="GO" id="GO:0008270">
    <property type="term" value="F:zinc ion binding"/>
    <property type="evidence" value="ECO:0007669"/>
    <property type="project" value="UniProtKB-KW"/>
</dbReference>
<evidence type="ECO:0000256" key="3">
    <source>
        <dbReference type="ARBA" id="ARBA00022737"/>
    </source>
</evidence>
<dbReference type="SUPFAM" id="SSF57667">
    <property type="entry name" value="beta-beta-alpha zinc fingers"/>
    <property type="match status" value="10"/>
</dbReference>
<feature type="domain" description="C2H2-type" evidence="12">
    <location>
        <begin position="1155"/>
        <end position="1183"/>
    </location>
</feature>
<feature type="domain" description="C2H2-type" evidence="12">
    <location>
        <begin position="1725"/>
        <end position="1753"/>
    </location>
</feature>
<evidence type="ECO:0000313" key="14">
    <source>
        <dbReference type="Proteomes" id="UP001519460"/>
    </source>
</evidence>
<feature type="domain" description="C2H2-type" evidence="12">
    <location>
        <begin position="49"/>
        <end position="77"/>
    </location>
</feature>
<evidence type="ECO:0000256" key="11">
    <source>
        <dbReference type="SAM" id="SignalP"/>
    </source>
</evidence>
<keyword evidence="5" id="KW-0862">Zinc</keyword>
<proteinExistence type="predicted"/>
<keyword evidence="4 10" id="KW-0863">Zinc-finger</keyword>
<keyword evidence="2" id="KW-0479">Metal-binding</keyword>
<keyword evidence="14" id="KW-1185">Reference proteome</keyword>
<feature type="domain" description="C2H2-type" evidence="12">
    <location>
        <begin position="222"/>
        <end position="249"/>
    </location>
</feature>
<evidence type="ECO:0000256" key="1">
    <source>
        <dbReference type="ARBA" id="ARBA00004123"/>
    </source>
</evidence>
<evidence type="ECO:0000256" key="7">
    <source>
        <dbReference type="ARBA" id="ARBA00023125"/>
    </source>
</evidence>
<dbReference type="Pfam" id="PF00096">
    <property type="entry name" value="zf-C2H2"/>
    <property type="match status" value="2"/>
</dbReference>
<feature type="domain" description="C2H2-type" evidence="12">
    <location>
        <begin position="103"/>
        <end position="140"/>
    </location>
</feature>
<dbReference type="Gene3D" id="3.30.160.60">
    <property type="entry name" value="Classic Zinc Finger"/>
    <property type="match status" value="13"/>
</dbReference>
<feature type="domain" description="C2H2-type" evidence="12">
    <location>
        <begin position="598"/>
        <end position="627"/>
    </location>
</feature>
<feature type="domain" description="C2H2-type" evidence="12">
    <location>
        <begin position="2072"/>
        <end position="2094"/>
    </location>
</feature>
<keyword evidence="8" id="KW-0804">Transcription</keyword>
<feature type="chain" id="PRO_5044760534" description="C2H2-type domain-containing protein" evidence="11">
    <location>
        <begin position="23"/>
        <end position="2103"/>
    </location>
</feature>
<dbReference type="GO" id="GO:0005634">
    <property type="term" value="C:nucleus"/>
    <property type="evidence" value="ECO:0007669"/>
    <property type="project" value="UniProtKB-SubCell"/>
</dbReference>
<evidence type="ECO:0000256" key="5">
    <source>
        <dbReference type="ARBA" id="ARBA00022833"/>
    </source>
</evidence>
<feature type="domain" description="C2H2-type" evidence="12">
    <location>
        <begin position="161"/>
        <end position="189"/>
    </location>
</feature>
<accession>A0ABD0L6I4</accession>
<keyword evidence="7" id="KW-0238">DNA-binding</keyword>
<dbReference type="EMBL" id="JACVVK020000077">
    <property type="protein sequence ID" value="KAK7495146.1"/>
    <property type="molecule type" value="Genomic_DNA"/>
</dbReference>
<feature type="domain" description="C2H2-type" evidence="12">
    <location>
        <begin position="367"/>
        <end position="394"/>
    </location>
</feature>
<comment type="subcellular location">
    <subcellularLocation>
        <location evidence="1">Nucleus</location>
    </subcellularLocation>
</comment>
<feature type="domain" description="C2H2-type" evidence="12">
    <location>
        <begin position="463"/>
        <end position="490"/>
    </location>
</feature>
<feature type="domain" description="C2H2-type" evidence="12">
    <location>
        <begin position="434"/>
        <end position="462"/>
    </location>
</feature>
<feature type="domain" description="C2H2-type" evidence="12">
    <location>
        <begin position="189"/>
        <end position="217"/>
    </location>
</feature>